<dbReference type="PANTHER" id="PTHR46832:SF1">
    <property type="entry name" value="5'-METHYLTHIOADENOSINE_S-ADENOSYLHOMOCYSTEINE NUCLEOSIDASE"/>
    <property type="match status" value="1"/>
</dbReference>
<evidence type="ECO:0000256" key="1">
    <source>
        <dbReference type="ARBA" id="ARBA00004945"/>
    </source>
</evidence>
<organism evidence="7 8">
    <name type="scientific">Catenisphaera adipataccumulans</name>
    <dbReference type="NCBI Taxonomy" id="700500"/>
    <lineage>
        <taxon>Bacteria</taxon>
        <taxon>Bacillati</taxon>
        <taxon>Bacillota</taxon>
        <taxon>Erysipelotrichia</taxon>
        <taxon>Erysipelotrichales</taxon>
        <taxon>Erysipelotrichaceae</taxon>
        <taxon>Catenisphaera</taxon>
    </lineage>
</organism>
<evidence type="ECO:0000256" key="2">
    <source>
        <dbReference type="ARBA" id="ARBA00011974"/>
    </source>
</evidence>
<dbReference type="InterPro" id="IPR000845">
    <property type="entry name" value="Nucleoside_phosphorylase_d"/>
</dbReference>
<dbReference type="UniPathway" id="UPA00904">
    <property type="reaction ID" value="UER00871"/>
</dbReference>
<dbReference type="Gene3D" id="3.40.50.1580">
    <property type="entry name" value="Nucleoside phosphorylase domain"/>
    <property type="match status" value="1"/>
</dbReference>
<keyword evidence="4 7" id="KW-0378">Hydrolase</keyword>
<dbReference type="InterPro" id="IPR035994">
    <property type="entry name" value="Nucleoside_phosphorylase_sf"/>
</dbReference>
<keyword evidence="3" id="KW-0028">Amino-acid biosynthesis</keyword>
<sequence>MIGIIAAMDVEVEAIESVANIQGTKTIAGVQLDHGTIGGKDVVIGKSGIGKSTAAMTTAIMCMEYDLEALINVGTAGGLKEDEQVLDIVISDEVVQADFDTSPIDGTAGIGLVYPVDANMTASCAKAAEAVGIRYHVGTIASQDLFMARPEDFEKLMSRFPQSACSEMEGGAIAQVATSFQVLFVIVRCLSDVVHHTDNPMEFSEYAEKASQQTAKLIRSWIEAR</sequence>
<gene>
    <name evidence="7" type="ORF">HNQ47_001503</name>
</gene>
<dbReference type="PANTHER" id="PTHR46832">
    <property type="entry name" value="5'-METHYLTHIOADENOSINE/S-ADENOSYLHOMOCYSTEINE NUCLEOSIDASE"/>
    <property type="match status" value="1"/>
</dbReference>
<keyword evidence="7" id="KW-0326">Glycosidase</keyword>
<dbReference type="GO" id="GO:0008930">
    <property type="term" value="F:methylthioadenosine nucleosidase activity"/>
    <property type="evidence" value="ECO:0007669"/>
    <property type="project" value="InterPro"/>
</dbReference>
<dbReference type="SUPFAM" id="SSF53167">
    <property type="entry name" value="Purine and uridine phosphorylases"/>
    <property type="match status" value="1"/>
</dbReference>
<dbReference type="Proteomes" id="UP000539953">
    <property type="component" value="Unassembled WGS sequence"/>
</dbReference>
<dbReference type="RefSeq" id="WP_183328772.1">
    <property type="nucleotide sequence ID" value="NZ_JACHHK010000005.1"/>
</dbReference>
<proteinExistence type="predicted"/>
<dbReference type="AlphaFoldDB" id="A0A7W8CY14"/>
<keyword evidence="8" id="KW-1185">Reference proteome</keyword>
<dbReference type="CDD" id="cd09008">
    <property type="entry name" value="MTAN"/>
    <property type="match status" value="1"/>
</dbReference>
<dbReference type="GO" id="GO:0008782">
    <property type="term" value="F:adenosylhomocysteine nucleosidase activity"/>
    <property type="evidence" value="ECO:0007669"/>
    <property type="project" value="UniProtKB-EC"/>
</dbReference>
<dbReference type="GO" id="GO:0019509">
    <property type="term" value="P:L-methionine salvage from methylthioadenosine"/>
    <property type="evidence" value="ECO:0007669"/>
    <property type="project" value="UniProtKB-UniPathway"/>
</dbReference>
<comment type="pathway">
    <text evidence="1">Amino-acid biosynthesis; L-methionine biosynthesis via salvage pathway; S-methyl-5-thio-alpha-D-ribose 1-phosphate from S-methyl-5'-thioadenosine (hydrolase route): step 1/2.</text>
</comment>
<evidence type="ECO:0000313" key="8">
    <source>
        <dbReference type="Proteomes" id="UP000539953"/>
    </source>
</evidence>
<reference evidence="7 8" key="1">
    <citation type="submission" date="2020-08" db="EMBL/GenBank/DDBJ databases">
        <title>Genomic Encyclopedia of Type Strains, Phase IV (KMG-IV): sequencing the most valuable type-strain genomes for metagenomic binning, comparative biology and taxonomic classification.</title>
        <authorList>
            <person name="Goeker M."/>
        </authorList>
    </citation>
    <scope>NUCLEOTIDE SEQUENCE [LARGE SCALE GENOMIC DNA]</scope>
    <source>
        <strain evidence="7 8">DSM 25799</strain>
    </source>
</reference>
<dbReference type="NCBIfam" id="TIGR01704">
    <property type="entry name" value="MTA_SAH-Nsdase"/>
    <property type="match status" value="1"/>
</dbReference>
<dbReference type="InterPro" id="IPR010049">
    <property type="entry name" value="MTA_SAH_Nsdase"/>
</dbReference>
<dbReference type="EMBL" id="JACHHK010000005">
    <property type="protein sequence ID" value="MBB5183481.1"/>
    <property type="molecule type" value="Genomic_DNA"/>
</dbReference>
<dbReference type="NCBIfam" id="NF004079">
    <property type="entry name" value="PRK05584.1"/>
    <property type="match status" value="1"/>
</dbReference>
<accession>A0A7W8CY14</accession>
<keyword evidence="5" id="KW-0486">Methionine biosynthesis</keyword>
<protein>
    <recommendedName>
        <fullName evidence="2">adenosylhomocysteine nucleosidase</fullName>
        <ecNumber evidence="2">3.2.2.9</ecNumber>
    </recommendedName>
</protein>
<evidence type="ECO:0000256" key="3">
    <source>
        <dbReference type="ARBA" id="ARBA00022605"/>
    </source>
</evidence>
<evidence type="ECO:0000259" key="6">
    <source>
        <dbReference type="Pfam" id="PF01048"/>
    </source>
</evidence>
<evidence type="ECO:0000256" key="5">
    <source>
        <dbReference type="ARBA" id="ARBA00023167"/>
    </source>
</evidence>
<dbReference type="GO" id="GO:0019284">
    <property type="term" value="P:L-methionine salvage from S-adenosylmethionine"/>
    <property type="evidence" value="ECO:0007669"/>
    <property type="project" value="TreeGrafter"/>
</dbReference>
<dbReference type="EC" id="3.2.2.9" evidence="2"/>
<dbReference type="GO" id="GO:0009164">
    <property type="term" value="P:nucleoside catabolic process"/>
    <property type="evidence" value="ECO:0007669"/>
    <property type="project" value="InterPro"/>
</dbReference>
<evidence type="ECO:0000256" key="4">
    <source>
        <dbReference type="ARBA" id="ARBA00022801"/>
    </source>
</evidence>
<name>A0A7W8CY14_9FIRM</name>
<dbReference type="GO" id="GO:0005829">
    <property type="term" value="C:cytosol"/>
    <property type="evidence" value="ECO:0007669"/>
    <property type="project" value="TreeGrafter"/>
</dbReference>
<feature type="domain" description="Nucleoside phosphorylase" evidence="6">
    <location>
        <begin position="2"/>
        <end position="222"/>
    </location>
</feature>
<evidence type="ECO:0000313" key="7">
    <source>
        <dbReference type="EMBL" id="MBB5183481.1"/>
    </source>
</evidence>
<dbReference type="Pfam" id="PF01048">
    <property type="entry name" value="PNP_UDP_1"/>
    <property type="match status" value="1"/>
</dbReference>
<comment type="caution">
    <text evidence="7">The sequence shown here is derived from an EMBL/GenBank/DDBJ whole genome shotgun (WGS) entry which is preliminary data.</text>
</comment>